<name>A0A5B8N1H7_9CHLO</name>
<evidence type="ECO:0000256" key="6">
    <source>
        <dbReference type="ARBA" id="ARBA00022968"/>
    </source>
</evidence>
<keyword evidence="8" id="KW-0333">Golgi apparatus</keyword>
<dbReference type="Gene3D" id="3.90.1480.20">
    <property type="entry name" value="Glycosyl transferase family 29"/>
    <property type="match status" value="1"/>
</dbReference>
<evidence type="ECO:0000313" key="12">
    <source>
        <dbReference type="EMBL" id="QDZ25735.1"/>
    </source>
</evidence>
<accession>A0A5B8N1H7</accession>
<evidence type="ECO:0008006" key="14">
    <source>
        <dbReference type="Google" id="ProtNLM"/>
    </source>
</evidence>
<sequence>MSDWVSFRVDVTAEKEAVDVGRLMQHRVEEKLVNAEAALEALEQEVKVEVPGEARAKEKKKRREEKQRRKREVAKKEAKKVDISIKLSDEQKKQLENRRSRGSEKAKHYDEKQKQMQARADRQWKAHLQSMVPRDFTLPPEVQKIVDEYDGSLKPPEYCYRSPKRGTKVQPREPDKEDKKLASLPLGLAKKILRLAGADYPCLIAHQDCMREGKNPRAKKHYAGYDKLYFKRSTMTKEEKISRLPDFGKLKLGSCALVGNADNLLKGKYGKEIDEHDFVARFNVVTKPYKASVGTRADGIFFKVNYKNDLKPSMFNFFPKYVPKELDPKDLPGGKPALIYGQLGQHEWRFDIEQMFWSYLEEKNMSKGMESFGVFKLPHTTGGITRVRAMIQLLRLGVCDRLDIYGFSVGGGKYFDKRKVVSRAHPVQSENYFYRLWMATGIQGKFCVYGK</sequence>
<evidence type="ECO:0000256" key="7">
    <source>
        <dbReference type="ARBA" id="ARBA00022989"/>
    </source>
</evidence>
<dbReference type="InterPro" id="IPR001675">
    <property type="entry name" value="Glyco_trans_29"/>
</dbReference>
<dbReference type="Proteomes" id="UP000316726">
    <property type="component" value="Chromosome 18"/>
</dbReference>
<feature type="region of interest" description="Disordered" evidence="11">
    <location>
        <begin position="156"/>
        <end position="178"/>
    </location>
</feature>
<dbReference type="GO" id="GO:0008373">
    <property type="term" value="F:sialyltransferase activity"/>
    <property type="evidence" value="ECO:0007669"/>
    <property type="project" value="InterPro"/>
</dbReference>
<dbReference type="OrthoDB" id="10264956at2759"/>
<feature type="compositionally biased region" description="Basic and acidic residues" evidence="11">
    <location>
        <begin position="74"/>
        <end position="116"/>
    </location>
</feature>
<dbReference type="Pfam" id="PF00777">
    <property type="entry name" value="Glyco_transf_29"/>
    <property type="match status" value="1"/>
</dbReference>
<evidence type="ECO:0000313" key="13">
    <source>
        <dbReference type="Proteomes" id="UP000316726"/>
    </source>
</evidence>
<evidence type="ECO:0000256" key="2">
    <source>
        <dbReference type="ARBA" id="ARBA00006003"/>
    </source>
</evidence>
<keyword evidence="13" id="KW-1185">Reference proteome</keyword>
<dbReference type="InterPro" id="IPR050943">
    <property type="entry name" value="Glycosyltr_29_Sialyltrsf"/>
</dbReference>
<gene>
    <name evidence="12" type="ORF">A3770_18p82530</name>
</gene>
<evidence type="ECO:0000256" key="9">
    <source>
        <dbReference type="ARBA" id="ARBA00023136"/>
    </source>
</evidence>
<reference evidence="12 13" key="1">
    <citation type="submission" date="2018-07" db="EMBL/GenBank/DDBJ databases">
        <title>The complete nuclear genome of the prasinophyte Chloropicon primus (CCMP1205).</title>
        <authorList>
            <person name="Pombert J.-F."/>
            <person name="Otis C."/>
            <person name="Turmel M."/>
            <person name="Lemieux C."/>
        </authorList>
    </citation>
    <scope>NUCLEOTIDE SEQUENCE [LARGE SCALE GENOMIC DNA]</scope>
    <source>
        <strain evidence="12 13">CCMP1205</strain>
    </source>
</reference>
<keyword evidence="5" id="KW-0812">Transmembrane</keyword>
<keyword evidence="9" id="KW-0472">Membrane</keyword>
<keyword evidence="4" id="KW-0808">Transferase</keyword>
<keyword evidence="10" id="KW-0325">Glycoprotein</keyword>
<evidence type="ECO:0000256" key="3">
    <source>
        <dbReference type="ARBA" id="ARBA00022676"/>
    </source>
</evidence>
<dbReference type="EMBL" id="CP031051">
    <property type="protein sequence ID" value="QDZ25735.1"/>
    <property type="molecule type" value="Genomic_DNA"/>
</dbReference>
<evidence type="ECO:0000256" key="4">
    <source>
        <dbReference type="ARBA" id="ARBA00022679"/>
    </source>
</evidence>
<comment type="similarity">
    <text evidence="2">Belongs to the glycosyltransferase 29 family.</text>
</comment>
<dbReference type="PANTHER" id="PTHR11987">
    <property type="entry name" value="ALPHA-2,8-SIALYLTRANSFERASE"/>
    <property type="match status" value="1"/>
</dbReference>
<organism evidence="12 13">
    <name type="scientific">Chloropicon primus</name>
    <dbReference type="NCBI Taxonomy" id="1764295"/>
    <lineage>
        <taxon>Eukaryota</taxon>
        <taxon>Viridiplantae</taxon>
        <taxon>Chlorophyta</taxon>
        <taxon>Chloropicophyceae</taxon>
        <taxon>Chloropicales</taxon>
        <taxon>Chloropicaceae</taxon>
        <taxon>Chloropicon</taxon>
    </lineage>
</organism>
<evidence type="ECO:0000256" key="5">
    <source>
        <dbReference type="ARBA" id="ARBA00022692"/>
    </source>
</evidence>
<evidence type="ECO:0000256" key="8">
    <source>
        <dbReference type="ARBA" id="ARBA00023034"/>
    </source>
</evidence>
<evidence type="ECO:0000256" key="11">
    <source>
        <dbReference type="SAM" id="MobiDB-lite"/>
    </source>
</evidence>
<dbReference type="AlphaFoldDB" id="A0A5B8N1H7"/>
<evidence type="ECO:0000256" key="1">
    <source>
        <dbReference type="ARBA" id="ARBA00004323"/>
    </source>
</evidence>
<dbReference type="PANTHER" id="PTHR11987:SF36">
    <property type="entry name" value="SIA-ALPHA-2,3-GAL-BETA-1,4-GLCNAC-R:ALPHA 2,8-SIALYLTRANSFERASE"/>
    <property type="match status" value="1"/>
</dbReference>
<feature type="compositionally biased region" description="Basic residues" evidence="11">
    <location>
        <begin position="57"/>
        <end position="73"/>
    </location>
</feature>
<protein>
    <recommendedName>
        <fullName evidence="14">Sialyltransferase</fullName>
    </recommendedName>
</protein>
<comment type="subcellular location">
    <subcellularLocation>
        <location evidence="1">Golgi apparatus membrane</location>
        <topology evidence="1">Single-pass type II membrane protein</topology>
    </subcellularLocation>
</comment>
<feature type="region of interest" description="Disordered" evidence="11">
    <location>
        <begin position="53"/>
        <end position="116"/>
    </location>
</feature>
<proteinExistence type="inferred from homology"/>
<dbReference type="InterPro" id="IPR038578">
    <property type="entry name" value="GT29-like_sf"/>
</dbReference>
<keyword evidence="7" id="KW-1133">Transmembrane helix</keyword>
<dbReference type="GO" id="GO:0000139">
    <property type="term" value="C:Golgi membrane"/>
    <property type="evidence" value="ECO:0007669"/>
    <property type="project" value="UniProtKB-SubCell"/>
</dbReference>
<keyword evidence="6" id="KW-0735">Signal-anchor</keyword>
<evidence type="ECO:0000256" key="10">
    <source>
        <dbReference type="ARBA" id="ARBA00023180"/>
    </source>
</evidence>
<keyword evidence="3" id="KW-0328">Glycosyltransferase</keyword>